<reference evidence="2 3" key="1">
    <citation type="journal article" date="2011" name="Stand. Genomic Sci.">
        <title>Complete genome sequence of the acetate-degrading sulfate reducer Desulfobacca acetoxidans type strain (ASRB2).</title>
        <authorList>
            <person name="Goker M."/>
            <person name="Teshima H."/>
            <person name="Lapidus A."/>
            <person name="Nolan M."/>
            <person name="Lucas S."/>
            <person name="Hammon N."/>
            <person name="Deshpande S."/>
            <person name="Cheng J.F."/>
            <person name="Tapia R."/>
            <person name="Han C."/>
            <person name="Goodwin L."/>
            <person name="Pitluck S."/>
            <person name="Huntemann M."/>
            <person name="Liolios K."/>
            <person name="Ivanova N."/>
            <person name="Pagani I."/>
            <person name="Mavromatis K."/>
            <person name="Ovchinikova G."/>
            <person name="Pati A."/>
            <person name="Chen A."/>
            <person name="Palaniappan K."/>
            <person name="Land M."/>
            <person name="Hauser L."/>
            <person name="Brambilla E.M."/>
            <person name="Rohde M."/>
            <person name="Spring S."/>
            <person name="Detter J.C."/>
            <person name="Woyke T."/>
            <person name="Bristow J."/>
            <person name="Eisen J.A."/>
            <person name="Markowitz V."/>
            <person name="Hugenholtz P."/>
            <person name="Kyrpides N.C."/>
            <person name="Klenk H.P."/>
        </authorList>
    </citation>
    <scope>NUCLEOTIDE SEQUENCE [LARGE SCALE GENOMIC DNA]</scope>
    <source>
        <strain evidence="3">ATCC 700848 / DSM 11109 / ASRB2</strain>
    </source>
</reference>
<sequence length="315" mass="35264">MAGNQPPFPVGGQAVIEGVMMRAQDRLAIAVKRPDGSVVLKEDTLHTLAQRFPFLKWPFLRGPVILLEAIVYGIKALSFSAHASLDEEEEQLSSWQMFLTILFAFGMAIAFFGLLPHYLSGLAGWLWGAQLTVDNFSFHVVDGVLKIVFFLLYVWFISFLKDIRRVFEYHGAEHKSIFTFEAGEALTVENARKHQIWHPRCGTSFILVVLLISIVVFTVLFPLLPGLQVGGRFTTNLLQVGIKILLMFPIASISYEVIRLGGRYTDHPLCKVVLWPGLMTQRLTAKEPSDEQLEVALKALRAVVGQECKLSPPVL</sequence>
<evidence type="ECO:0000256" key="1">
    <source>
        <dbReference type="SAM" id="Phobius"/>
    </source>
</evidence>
<dbReference type="HOGENOM" id="CLU_038140_0_0_7"/>
<feature type="transmembrane region" description="Helical" evidence="1">
    <location>
        <begin position="136"/>
        <end position="156"/>
    </location>
</feature>
<dbReference type="OrthoDB" id="9784805at2"/>
<keyword evidence="1" id="KW-1133">Transmembrane helix</keyword>
<dbReference type="InterPro" id="IPR010787">
    <property type="entry name" value="DUF1385"/>
</dbReference>
<feature type="transmembrane region" description="Helical" evidence="1">
    <location>
        <begin position="236"/>
        <end position="258"/>
    </location>
</feature>
<dbReference type="KEGG" id="dao:Desac_0376"/>
<dbReference type="Pfam" id="PF07136">
    <property type="entry name" value="DUF1385"/>
    <property type="match status" value="1"/>
</dbReference>
<dbReference type="STRING" id="880072.Desac_0376"/>
<proteinExistence type="predicted"/>
<evidence type="ECO:0000313" key="2">
    <source>
        <dbReference type="EMBL" id="AEB08267.1"/>
    </source>
</evidence>
<feature type="transmembrane region" description="Helical" evidence="1">
    <location>
        <begin position="202"/>
        <end position="224"/>
    </location>
</feature>
<dbReference type="eggNOG" id="COG3872">
    <property type="taxonomic scope" value="Bacteria"/>
</dbReference>
<dbReference type="PANTHER" id="PTHR42867:SF1">
    <property type="entry name" value="MEMBRANE PROTEIN-RELATED"/>
    <property type="match status" value="1"/>
</dbReference>
<protein>
    <recommendedName>
        <fullName evidence="4">DUF1385 domain-containing protein</fullName>
    </recommendedName>
</protein>
<name>F2NES7_DESAR</name>
<dbReference type="AlphaFoldDB" id="F2NES7"/>
<dbReference type="Proteomes" id="UP000000483">
    <property type="component" value="Chromosome"/>
</dbReference>
<keyword evidence="1" id="KW-0472">Membrane</keyword>
<dbReference type="EMBL" id="CP002629">
    <property type="protein sequence ID" value="AEB08267.1"/>
    <property type="molecule type" value="Genomic_DNA"/>
</dbReference>
<feature type="transmembrane region" description="Helical" evidence="1">
    <location>
        <begin position="64"/>
        <end position="85"/>
    </location>
</feature>
<feature type="transmembrane region" description="Helical" evidence="1">
    <location>
        <begin position="97"/>
        <end position="116"/>
    </location>
</feature>
<keyword evidence="3" id="KW-1185">Reference proteome</keyword>
<evidence type="ECO:0000313" key="3">
    <source>
        <dbReference type="Proteomes" id="UP000000483"/>
    </source>
</evidence>
<dbReference type="RefSeq" id="WP_013705380.1">
    <property type="nucleotide sequence ID" value="NC_015388.1"/>
</dbReference>
<dbReference type="PANTHER" id="PTHR42867">
    <property type="entry name" value="MEMBRANE PROTEIN-RELATED"/>
    <property type="match status" value="1"/>
</dbReference>
<gene>
    <name evidence="2" type="ordered locus">Desac_0376</name>
</gene>
<accession>F2NES7</accession>
<keyword evidence="1" id="KW-0812">Transmembrane</keyword>
<reference evidence="3" key="2">
    <citation type="submission" date="2011-03" db="EMBL/GenBank/DDBJ databases">
        <title>The complete genome of Desulfobacca acetoxidans DSM 11109.</title>
        <authorList>
            <consortium name="US DOE Joint Genome Institute (JGI-PGF)"/>
            <person name="Lucas S."/>
            <person name="Copeland A."/>
            <person name="Lapidus A."/>
            <person name="Bruce D."/>
            <person name="Goodwin L."/>
            <person name="Pitluck S."/>
            <person name="Peters L."/>
            <person name="Kyrpides N."/>
            <person name="Mavromatis K."/>
            <person name="Ivanova N."/>
            <person name="Ovchinnikova G."/>
            <person name="Teshima H."/>
            <person name="Detter J.C."/>
            <person name="Han C."/>
            <person name="Land M."/>
            <person name="Hauser L."/>
            <person name="Markowitz V."/>
            <person name="Cheng J.-F."/>
            <person name="Hugenholtz P."/>
            <person name="Woyke T."/>
            <person name="Wu D."/>
            <person name="Spring S."/>
            <person name="Schueler E."/>
            <person name="Brambilla E."/>
            <person name="Klenk H.-P."/>
            <person name="Eisen J.A."/>
        </authorList>
    </citation>
    <scope>NUCLEOTIDE SEQUENCE [LARGE SCALE GENOMIC DNA]</scope>
    <source>
        <strain evidence="3">ATCC 700848 / DSM 11109 / ASRB2</strain>
    </source>
</reference>
<evidence type="ECO:0008006" key="4">
    <source>
        <dbReference type="Google" id="ProtNLM"/>
    </source>
</evidence>
<organism evidence="2 3">
    <name type="scientific">Desulfobacca acetoxidans (strain ATCC 700848 / DSM 11109 / ASRB2)</name>
    <dbReference type="NCBI Taxonomy" id="880072"/>
    <lineage>
        <taxon>Bacteria</taxon>
        <taxon>Pseudomonadati</taxon>
        <taxon>Thermodesulfobacteriota</taxon>
        <taxon>Desulfobaccia</taxon>
        <taxon>Desulfobaccales</taxon>
        <taxon>Desulfobaccaceae</taxon>
        <taxon>Desulfobacca</taxon>
    </lineage>
</organism>